<dbReference type="Proteomes" id="UP001168098">
    <property type="component" value="Unassembled WGS sequence"/>
</dbReference>
<comment type="caution">
    <text evidence="1">The sequence shown here is derived from an EMBL/GenBank/DDBJ whole genome shotgun (WGS) entry which is preliminary data.</text>
</comment>
<reference evidence="1 2" key="1">
    <citation type="journal article" date="2023" name="BMC Biotechnol.">
        <title>Vitis rotundifolia cv Carlos genome sequencing.</title>
        <authorList>
            <person name="Huff M."/>
            <person name="Hulse-Kemp A."/>
            <person name="Scheffler B."/>
            <person name="Youngblood R."/>
            <person name="Simpson S."/>
            <person name="Babiker E."/>
            <person name="Staton M."/>
        </authorList>
    </citation>
    <scope>NUCLEOTIDE SEQUENCE [LARGE SCALE GENOMIC DNA]</scope>
    <source>
        <tissue evidence="1">Leaf</tissue>
    </source>
</reference>
<proteinExistence type="predicted"/>
<keyword evidence="2" id="KW-1185">Reference proteome</keyword>
<dbReference type="AlphaFoldDB" id="A0AA39E9M8"/>
<gene>
    <name evidence="1" type="ORF">PVL29_001391</name>
</gene>
<organism evidence="1 2">
    <name type="scientific">Vitis rotundifolia</name>
    <name type="common">Muscadine grape</name>
    <dbReference type="NCBI Taxonomy" id="103349"/>
    <lineage>
        <taxon>Eukaryota</taxon>
        <taxon>Viridiplantae</taxon>
        <taxon>Streptophyta</taxon>
        <taxon>Embryophyta</taxon>
        <taxon>Tracheophyta</taxon>
        <taxon>Spermatophyta</taxon>
        <taxon>Magnoliopsida</taxon>
        <taxon>eudicotyledons</taxon>
        <taxon>Gunneridae</taxon>
        <taxon>Pentapetalae</taxon>
        <taxon>rosids</taxon>
        <taxon>Vitales</taxon>
        <taxon>Vitaceae</taxon>
        <taxon>Viteae</taxon>
        <taxon>Vitis</taxon>
    </lineage>
</organism>
<dbReference type="EMBL" id="JARBHA010000001">
    <property type="protein sequence ID" value="KAJ9709885.1"/>
    <property type="molecule type" value="Genomic_DNA"/>
</dbReference>
<name>A0AA39E9M8_VITRO</name>
<protein>
    <submittedName>
        <fullName evidence="1">Uncharacterized protein</fullName>
    </submittedName>
</protein>
<accession>A0AA39E9M8</accession>
<evidence type="ECO:0000313" key="1">
    <source>
        <dbReference type="EMBL" id="KAJ9709885.1"/>
    </source>
</evidence>
<evidence type="ECO:0000313" key="2">
    <source>
        <dbReference type="Proteomes" id="UP001168098"/>
    </source>
</evidence>
<sequence length="120" mass="13519">MIPEVNETNGATEVNEDKHLVHLNRFRTSKKDALKAPKSVNRSRIPRQIVELEAELSRFGNPATADAERKLSMIMEVIGVFIRINKEHLYGVRHSQSSIIPLSGLYFDMPGVSFHVAHPS</sequence>